<dbReference type="OrthoDB" id="4774865at2"/>
<dbReference type="Proteomes" id="UP000182915">
    <property type="component" value="Chromosome I"/>
</dbReference>
<dbReference type="STRING" id="370526.SAMN04489835_2502"/>
<feature type="domain" description="DUF222" evidence="2">
    <location>
        <begin position="35"/>
        <end position="368"/>
    </location>
</feature>
<dbReference type="EMBL" id="LT629971">
    <property type="protein sequence ID" value="SEH65397.1"/>
    <property type="molecule type" value="Genomic_DNA"/>
</dbReference>
<feature type="region of interest" description="Disordered" evidence="1">
    <location>
        <begin position="417"/>
        <end position="485"/>
    </location>
</feature>
<evidence type="ECO:0000313" key="3">
    <source>
        <dbReference type="EMBL" id="SEH65397.1"/>
    </source>
</evidence>
<evidence type="ECO:0000313" key="4">
    <source>
        <dbReference type="Proteomes" id="UP000182915"/>
    </source>
</evidence>
<dbReference type="InterPro" id="IPR003615">
    <property type="entry name" value="HNH_nuc"/>
</dbReference>
<dbReference type="InterPro" id="IPR003870">
    <property type="entry name" value="DUF222"/>
</dbReference>
<feature type="region of interest" description="Disordered" evidence="1">
    <location>
        <begin position="236"/>
        <end position="258"/>
    </location>
</feature>
<organism evidence="3 4">
    <name type="scientific">Mycolicibacterium rutilum</name>
    <name type="common">Mycobacterium rutilum</name>
    <dbReference type="NCBI Taxonomy" id="370526"/>
    <lineage>
        <taxon>Bacteria</taxon>
        <taxon>Bacillati</taxon>
        <taxon>Actinomycetota</taxon>
        <taxon>Actinomycetes</taxon>
        <taxon>Mycobacteriales</taxon>
        <taxon>Mycobacteriaceae</taxon>
        <taxon>Mycolicibacterium</taxon>
    </lineage>
</organism>
<proteinExistence type="predicted"/>
<sequence length="485" mass="52229">MESGRVSERIAALRREVDALMAEPLDALSTAQVLAATAEWESFVRASAMVRHHLVAQLGRAPVTELGESSVGRALSTLLRISVAQGNQRVAEAKQLAPRVTMTGERLAPVLANTAAAVRQGLIGAEHVRVIRKFFDRQIPRSVGFDVREAAEAHLADLAGGLDPQQLGQAAKRLAQHIDQDGEFCEELVKQKRGIWFSKQRPDGSSEIHGTVDAATRAWIEAGWAIYGIYGAPGSNNPDAPDVEPAPEPGDDPAEPSADVVVTDTRTRAQRNHDAMGAMCRDLLALRGRSTHNGLPATVVITATLQDLQAAAGHGVTAGGTLVPMRDVIAMAADAHNYLAVFDQHTSQPLYLGRARRCASTAQRLMLFGRERGCTRPGCTAAAYETQVHHAVTDWADGGRTDITELTLACGPHNRSVKPGGWRTGKRRDFRTEWLPPPQLDTGQARVNNYHHPERYLIPDDGADGDAGDGDGERPSPSDPDRDAS</sequence>
<dbReference type="AlphaFoldDB" id="A0A1H6K123"/>
<evidence type="ECO:0000259" key="2">
    <source>
        <dbReference type="Pfam" id="PF02720"/>
    </source>
</evidence>
<accession>A0A1H6K123</accession>
<dbReference type="RefSeq" id="WP_083407425.1">
    <property type="nucleotide sequence ID" value="NZ_LT629971.1"/>
</dbReference>
<feature type="compositionally biased region" description="Acidic residues" evidence="1">
    <location>
        <begin position="461"/>
        <end position="470"/>
    </location>
</feature>
<protein>
    <recommendedName>
        <fullName evidence="2">DUF222 domain-containing protein</fullName>
    </recommendedName>
</protein>
<reference evidence="4" key="1">
    <citation type="submission" date="2016-10" db="EMBL/GenBank/DDBJ databases">
        <authorList>
            <person name="Varghese N."/>
            <person name="Submissions S."/>
        </authorList>
    </citation>
    <scope>NUCLEOTIDE SEQUENCE [LARGE SCALE GENOMIC DNA]</scope>
    <source>
        <strain evidence="4">DSM 45405</strain>
    </source>
</reference>
<dbReference type="CDD" id="cd00085">
    <property type="entry name" value="HNHc"/>
    <property type="match status" value="1"/>
</dbReference>
<evidence type="ECO:0000256" key="1">
    <source>
        <dbReference type="SAM" id="MobiDB-lite"/>
    </source>
</evidence>
<feature type="compositionally biased region" description="Basic and acidic residues" evidence="1">
    <location>
        <begin position="471"/>
        <end position="485"/>
    </location>
</feature>
<dbReference type="Pfam" id="PF02720">
    <property type="entry name" value="DUF222"/>
    <property type="match status" value="1"/>
</dbReference>
<gene>
    <name evidence="3" type="ORF">SAMN04489835_2502</name>
</gene>
<keyword evidence="4" id="KW-1185">Reference proteome</keyword>
<name>A0A1H6K123_MYCRU</name>